<name>A0A9W9KH42_9EURO</name>
<gene>
    <name evidence="8" type="ORF">N7456_002950</name>
</gene>
<dbReference type="Proteomes" id="UP001149165">
    <property type="component" value="Unassembled WGS sequence"/>
</dbReference>
<dbReference type="Gene3D" id="1.20.1250.20">
    <property type="entry name" value="MFS general substrate transporter like domains"/>
    <property type="match status" value="1"/>
</dbReference>
<dbReference type="PANTHER" id="PTHR23506">
    <property type="entry name" value="GH10249P"/>
    <property type="match status" value="1"/>
</dbReference>
<dbReference type="AlphaFoldDB" id="A0A9W9KH42"/>
<proteinExistence type="predicted"/>
<organism evidence="8 9">
    <name type="scientific">Penicillium angulare</name>
    <dbReference type="NCBI Taxonomy" id="116970"/>
    <lineage>
        <taxon>Eukaryota</taxon>
        <taxon>Fungi</taxon>
        <taxon>Dikarya</taxon>
        <taxon>Ascomycota</taxon>
        <taxon>Pezizomycotina</taxon>
        <taxon>Eurotiomycetes</taxon>
        <taxon>Eurotiomycetidae</taxon>
        <taxon>Eurotiales</taxon>
        <taxon>Aspergillaceae</taxon>
        <taxon>Penicillium</taxon>
    </lineage>
</organism>
<keyword evidence="2" id="KW-0813">Transport</keyword>
<evidence type="ECO:0008006" key="10">
    <source>
        <dbReference type="Google" id="ProtNLM"/>
    </source>
</evidence>
<feature type="compositionally biased region" description="Pro residues" evidence="6">
    <location>
        <begin position="47"/>
        <end position="57"/>
    </location>
</feature>
<evidence type="ECO:0000313" key="8">
    <source>
        <dbReference type="EMBL" id="KAJ5106275.1"/>
    </source>
</evidence>
<dbReference type="InterPro" id="IPR050930">
    <property type="entry name" value="MFS_Vesicular_Transporter"/>
</dbReference>
<feature type="transmembrane region" description="Helical" evidence="7">
    <location>
        <begin position="20"/>
        <end position="41"/>
    </location>
</feature>
<evidence type="ECO:0000313" key="9">
    <source>
        <dbReference type="Proteomes" id="UP001149165"/>
    </source>
</evidence>
<protein>
    <recommendedName>
        <fullName evidence="10">Major facilitator superfamily (MFS) profile domain-containing protein</fullName>
    </recommendedName>
</protein>
<feature type="transmembrane region" description="Helical" evidence="7">
    <location>
        <begin position="147"/>
        <end position="170"/>
    </location>
</feature>
<feature type="region of interest" description="Disordered" evidence="6">
    <location>
        <begin position="47"/>
        <end position="96"/>
    </location>
</feature>
<evidence type="ECO:0000256" key="1">
    <source>
        <dbReference type="ARBA" id="ARBA00004141"/>
    </source>
</evidence>
<dbReference type="PANTHER" id="PTHR23506:SF35">
    <property type="entry name" value="MAJOR FACILITATOR SUPERFAMILY (MFS) PROFILE DOMAIN-CONTAINING PROTEIN-RELATED"/>
    <property type="match status" value="1"/>
</dbReference>
<keyword evidence="3 7" id="KW-0812">Transmembrane</keyword>
<evidence type="ECO:0000256" key="6">
    <source>
        <dbReference type="SAM" id="MobiDB-lite"/>
    </source>
</evidence>
<sequence>MAGTVAGPMLGGVLLEWTGYTLAWFVPMGMLFIDILCRLLIIDPRPSSSPSPSPVEPEVPEMPREPHERIGEEGTRDPQTTESSPLLASQHKNGQTEENGRVKFYSTMLRDPRILASLATSVLSSAIVAGFNATWTVHLRRVFNWGPAQVGGVIFVYQIPLIFVNPLAGYIRDRVGVRYPAAVGWALVAPLVWCLGIPGSHLPWVSLHIDEKAMFVGSAIAIGVVQPLFQDGGLLNTLEVLQSVESDSPGIFGVYGGRSRVLAMSEIAFNLGLLLGPLVTGSLSDIVGFYYASLVLEP</sequence>
<comment type="subcellular location">
    <subcellularLocation>
        <location evidence="1">Membrane</location>
        <topology evidence="1">Multi-pass membrane protein</topology>
    </subcellularLocation>
</comment>
<evidence type="ECO:0000256" key="7">
    <source>
        <dbReference type="SAM" id="Phobius"/>
    </source>
</evidence>
<feature type="compositionally biased region" description="Basic and acidic residues" evidence="6">
    <location>
        <begin position="61"/>
        <end position="76"/>
    </location>
</feature>
<reference evidence="8" key="2">
    <citation type="journal article" date="2023" name="IMA Fungus">
        <title>Comparative genomic study of the Penicillium genus elucidates a diverse pangenome and 15 lateral gene transfer events.</title>
        <authorList>
            <person name="Petersen C."/>
            <person name="Sorensen T."/>
            <person name="Nielsen M.R."/>
            <person name="Sondergaard T.E."/>
            <person name="Sorensen J.L."/>
            <person name="Fitzpatrick D.A."/>
            <person name="Frisvad J.C."/>
            <person name="Nielsen K.L."/>
        </authorList>
    </citation>
    <scope>NUCLEOTIDE SEQUENCE</scope>
    <source>
        <strain evidence="8">IBT 30069</strain>
    </source>
</reference>
<reference evidence="8" key="1">
    <citation type="submission" date="2022-11" db="EMBL/GenBank/DDBJ databases">
        <authorList>
            <person name="Petersen C."/>
        </authorList>
    </citation>
    <scope>NUCLEOTIDE SEQUENCE</scope>
    <source>
        <strain evidence="8">IBT 30069</strain>
    </source>
</reference>
<dbReference type="InterPro" id="IPR036259">
    <property type="entry name" value="MFS_trans_sf"/>
</dbReference>
<dbReference type="InterPro" id="IPR011701">
    <property type="entry name" value="MFS"/>
</dbReference>
<evidence type="ECO:0000256" key="3">
    <source>
        <dbReference type="ARBA" id="ARBA00022692"/>
    </source>
</evidence>
<dbReference type="GO" id="GO:0022857">
    <property type="term" value="F:transmembrane transporter activity"/>
    <property type="evidence" value="ECO:0007669"/>
    <property type="project" value="InterPro"/>
</dbReference>
<dbReference type="Pfam" id="PF07690">
    <property type="entry name" value="MFS_1"/>
    <property type="match status" value="1"/>
</dbReference>
<feature type="compositionally biased region" description="Polar residues" evidence="6">
    <location>
        <begin position="77"/>
        <end position="93"/>
    </location>
</feature>
<feature type="transmembrane region" description="Helical" evidence="7">
    <location>
        <begin position="182"/>
        <end position="201"/>
    </location>
</feature>
<dbReference type="SUPFAM" id="SSF103473">
    <property type="entry name" value="MFS general substrate transporter"/>
    <property type="match status" value="1"/>
</dbReference>
<dbReference type="GO" id="GO:0016020">
    <property type="term" value="C:membrane"/>
    <property type="evidence" value="ECO:0007669"/>
    <property type="project" value="UniProtKB-SubCell"/>
</dbReference>
<keyword evidence="5 7" id="KW-0472">Membrane</keyword>
<keyword evidence="4 7" id="KW-1133">Transmembrane helix</keyword>
<comment type="caution">
    <text evidence="8">The sequence shown here is derived from an EMBL/GenBank/DDBJ whole genome shotgun (WGS) entry which is preliminary data.</text>
</comment>
<feature type="transmembrane region" description="Helical" evidence="7">
    <location>
        <begin position="267"/>
        <end position="292"/>
    </location>
</feature>
<dbReference type="OrthoDB" id="5086884at2759"/>
<accession>A0A9W9KH42</accession>
<evidence type="ECO:0000256" key="2">
    <source>
        <dbReference type="ARBA" id="ARBA00022448"/>
    </source>
</evidence>
<dbReference type="EMBL" id="JAPQKH010000003">
    <property type="protein sequence ID" value="KAJ5106275.1"/>
    <property type="molecule type" value="Genomic_DNA"/>
</dbReference>
<evidence type="ECO:0000256" key="4">
    <source>
        <dbReference type="ARBA" id="ARBA00022989"/>
    </source>
</evidence>
<feature type="transmembrane region" description="Helical" evidence="7">
    <location>
        <begin position="114"/>
        <end position="135"/>
    </location>
</feature>
<keyword evidence="9" id="KW-1185">Reference proteome</keyword>
<evidence type="ECO:0000256" key="5">
    <source>
        <dbReference type="ARBA" id="ARBA00023136"/>
    </source>
</evidence>